<gene>
    <name evidence="1" type="ORF">L6164_002837</name>
</gene>
<comment type="caution">
    <text evidence="1">The sequence shown here is derived from an EMBL/GenBank/DDBJ whole genome shotgun (WGS) entry which is preliminary data.</text>
</comment>
<dbReference type="Proteomes" id="UP000828941">
    <property type="component" value="Chromosome 2"/>
</dbReference>
<reference evidence="1 2" key="1">
    <citation type="journal article" date="2022" name="DNA Res.">
        <title>Chromosomal-level genome assembly of the orchid tree Bauhinia variegata (Leguminosae; Cercidoideae) supports the allotetraploid origin hypothesis of Bauhinia.</title>
        <authorList>
            <person name="Zhong Y."/>
            <person name="Chen Y."/>
            <person name="Zheng D."/>
            <person name="Pang J."/>
            <person name="Liu Y."/>
            <person name="Luo S."/>
            <person name="Meng S."/>
            <person name="Qian L."/>
            <person name="Wei D."/>
            <person name="Dai S."/>
            <person name="Zhou R."/>
        </authorList>
    </citation>
    <scope>NUCLEOTIDE SEQUENCE [LARGE SCALE GENOMIC DNA]</scope>
    <source>
        <strain evidence="1">BV-YZ2020</strain>
    </source>
</reference>
<keyword evidence="2" id="KW-1185">Reference proteome</keyword>
<dbReference type="EMBL" id="CM039427">
    <property type="protein sequence ID" value="KAI4353917.1"/>
    <property type="molecule type" value="Genomic_DNA"/>
</dbReference>
<evidence type="ECO:0000313" key="2">
    <source>
        <dbReference type="Proteomes" id="UP000828941"/>
    </source>
</evidence>
<evidence type="ECO:0000313" key="1">
    <source>
        <dbReference type="EMBL" id="KAI4353917.1"/>
    </source>
</evidence>
<name>A0ACB9PZB8_BAUVA</name>
<organism evidence="1 2">
    <name type="scientific">Bauhinia variegata</name>
    <name type="common">Purple orchid tree</name>
    <name type="synonym">Phanera variegata</name>
    <dbReference type="NCBI Taxonomy" id="167791"/>
    <lineage>
        <taxon>Eukaryota</taxon>
        <taxon>Viridiplantae</taxon>
        <taxon>Streptophyta</taxon>
        <taxon>Embryophyta</taxon>
        <taxon>Tracheophyta</taxon>
        <taxon>Spermatophyta</taxon>
        <taxon>Magnoliopsida</taxon>
        <taxon>eudicotyledons</taxon>
        <taxon>Gunneridae</taxon>
        <taxon>Pentapetalae</taxon>
        <taxon>rosids</taxon>
        <taxon>fabids</taxon>
        <taxon>Fabales</taxon>
        <taxon>Fabaceae</taxon>
        <taxon>Cercidoideae</taxon>
        <taxon>Cercideae</taxon>
        <taxon>Bauhiniinae</taxon>
        <taxon>Bauhinia</taxon>
    </lineage>
</organism>
<proteinExistence type="predicted"/>
<accession>A0ACB9PZB8</accession>
<sequence length="146" mass="16349">MLAEITFCSPPKIRRFRHTGYSTASWQSTTIKIKPQEHSVFLQTILPTTRDQKAYTSPFSQIMHARIFIQPKSNARASCIIVFEIGHLVTVGAPKRHVDPKTAQKKLTVKLKPDEEAFCGESTNRPKEQIVDIDTADAGNELAAVE</sequence>
<protein>
    <submittedName>
        <fullName evidence="1">Uncharacterized protein</fullName>
    </submittedName>
</protein>